<evidence type="ECO:0000259" key="2">
    <source>
        <dbReference type="Pfam" id="PF00823"/>
    </source>
</evidence>
<dbReference type="OrthoDB" id="4772941at2"/>
<feature type="domain" description="PPE family C-terminal" evidence="3">
    <location>
        <begin position="298"/>
        <end position="378"/>
    </location>
</feature>
<dbReference type="SUPFAM" id="SSF140459">
    <property type="entry name" value="PE/PPE dimer-like"/>
    <property type="match status" value="1"/>
</dbReference>
<dbReference type="PANTHER" id="PTHR46766">
    <property type="entry name" value="GLUTAMINE-RICH PROTEIN 2"/>
    <property type="match status" value="1"/>
</dbReference>
<evidence type="ECO:0000313" key="5">
    <source>
        <dbReference type="Proteomes" id="UP000230971"/>
    </source>
</evidence>
<dbReference type="InterPro" id="IPR022171">
    <property type="entry name" value="PPE_C"/>
</dbReference>
<comment type="caution">
    <text evidence="4">The sequence shown here is derived from an EMBL/GenBank/DDBJ whole genome shotgun (WGS) entry which is preliminary data.</text>
</comment>
<dbReference type="Proteomes" id="UP000230971">
    <property type="component" value="Unassembled WGS sequence"/>
</dbReference>
<feature type="domain" description="PPE" evidence="2">
    <location>
        <begin position="2"/>
        <end position="164"/>
    </location>
</feature>
<protein>
    <submittedName>
        <fullName evidence="4">PPE family protein</fullName>
    </submittedName>
</protein>
<accession>A0A2G5PL67</accession>
<dbReference type="InterPro" id="IPR000030">
    <property type="entry name" value="PPE_dom"/>
</dbReference>
<proteinExistence type="inferred from homology"/>
<evidence type="ECO:0000313" key="4">
    <source>
        <dbReference type="EMBL" id="PIB79016.1"/>
    </source>
</evidence>
<dbReference type="AlphaFoldDB" id="A0A2G5PL67"/>
<dbReference type="RefSeq" id="WP_084706991.1">
    <property type="nucleotide sequence ID" value="NZ_BBUN01000085.1"/>
</dbReference>
<dbReference type="Pfam" id="PF12484">
    <property type="entry name" value="PPE-SVP"/>
    <property type="match status" value="1"/>
</dbReference>
<sequence length="383" mass="37927">MDFGALPPEINSARIYSGPGSGSMLAAAAAWGQLGHELNASAGAYESVIAGLTASGWQGPSSMMMANAIAPYVAWMRSTAAQAEQTSLQAQAAAGAYQSAFAMTVPPPLIAANRMRLTSLISSNFFGQNSPAIAATEAHYDQMWAQDAAAMYSYAASSSTASKLTPFADPPRTTDPAGVVAQTAAAAQSAASPTQTATPQLLAQLPMAMQHLAAPAQAPAPPALPTPTDLLLQIPSITSATASISSSSFSGASIATTNRAIAINAMRDEAQGIGPFLAGSTGPLAPSGSAGVGGPVVSAGMGRASLVGTLSVPQTWAATATLPTSSATVLPAANTAAAPAVSTTMSPGMFGEALLGALAGRGVSNVAAKLRTNSVVPRSPAAG</sequence>
<name>A0A2G5PL67_MYCCE</name>
<reference evidence="4 5" key="1">
    <citation type="journal article" date="2017" name="Infect. Genet. Evol.">
        <title>The new phylogeny of the genus Mycobacterium: The old and the news.</title>
        <authorList>
            <person name="Tortoli E."/>
            <person name="Fedrizzi T."/>
            <person name="Meehan C.J."/>
            <person name="Trovato A."/>
            <person name="Grottola A."/>
            <person name="Giacobazzi E."/>
            <person name="Serpini G.F."/>
            <person name="Tagliazucchi S."/>
            <person name="Fabio A."/>
            <person name="Bettua C."/>
            <person name="Bertorelli R."/>
            <person name="Frascaro F."/>
            <person name="De Sanctis V."/>
            <person name="Pecorari M."/>
            <person name="Jousson O."/>
            <person name="Segata N."/>
            <person name="Cirillo D.M."/>
        </authorList>
    </citation>
    <scope>NUCLEOTIDE SEQUENCE [LARGE SCALE GENOMIC DNA]</scope>
    <source>
        <strain evidence="4 5">NCTC 12882</strain>
    </source>
</reference>
<evidence type="ECO:0000259" key="3">
    <source>
        <dbReference type="Pfam" id="PF12484"/>
    </source>
</evidence>
<comment type="similarity">
    <text evidence="1">Belongs to the mycobacterial PPE family.</text>
</comment>
<gene>
    <name evidence="4" type="ORF">CQY23_11365</name>
</gene>
<dbReference type="GO" id="GO:0052572">
    <property type="term" value="P:response to host immune response"/>
    <property type="evidence" value="ECO:0007669"/>
    <property type="project" value="TreeGrafter"/>
</dbReference>
<dbReference type="Gene3D" id="1.20.1260.20">
    <property type="entry name" value="PPE superfamily"/>
    <property type="match status" value="1"/>
</dbReference>
<dbReference type="EMBL" id="PDKV01000011">
    <property type="protein sequence ID" value="PIB79016.1"/>
    <property type="molecule type" value="Genomic_DNA"/>
</dbReference>
<dbReference type="PANTHER" id="PTHR46766:SF1">
    <property type="entry name" value="GLUTAMINE-RICH PROTEIN 2"/>
    <property type="match status" value="1"/>
</dbReference>
<dbReference type="FunFam" id="1.20.1260.20:FF:000001">
    <property type="entry name" value="PPE family protein PPE41"/>
    <property type="match status" value="1"/>
</dbReference>
<evidence type="ECO:0000256" key="1">
    <source>
        <dbReference type="ARBA" id="ARBA00010652"/>
    </source>
</evidence>
<dbReference type="Pfam" id="PF00823">
    <property type="entry name" value="PPE"/>
    <property type="match status" value="1"/>
</dbReference>
<organism evidence="4 5">
    <name type="scientific">Mycobacterium celatum</name>
    <dbReference type="NCBI Taxonomy" id="28045"/>
    <lineage>
        <taxon>Bacteria</taxon>
        <taxon>Bacillati</taxon>
        <taxon>Actinomycetota</taxon>
        <taxon>Actinomycetes</taxon>
        <taxon>Mycobacteriales</taxon>
        <taxon>Mycobacteriaceae</taxon>
        <taxon>Mycobacterium</taxon>
    </lineage>
</organism>
<dbReference type="InterPro" id="IPR038332">
    <property type="entry name" value="PPE_sf"/>
</dbReference>